<evidence type="ECO:0000256" key="6">
    <source>
        <dbReference type="SAM" id="MobiDB-lite"/>
    </source>
</evidence>
<feature type="region of interest" description="Disordered" evidence="6">
    <location>
        <begin position="302"/>
        <end position="330"/>
    </location>
</feature>
<gene>
    <name evidence="9" type="ORF">H5410_063122</name>
</gene>
<dbReference type="InterPro" id="IPR036915">
    <property type="entry name" value="Cyclin-like_sf"/>
</dbReference>
<evidence type="ECO:0000313" key="9">
    <source>
        <dbReference type="EMBL" id="KAG5573356.1"/>
    </source>
</evidence>
<evidence type="ECO:0000256" key="4">
    <source>
        <dbReference type="ARBA" id="ARBA00023306"/>
    </source>
</evidence>
<sequence>MAPTMDFVISGLFCAEYNKSMLENVYDDIHTLFHGDHQNNQQTMPFQSDDCVALMIKKECEYMCCDDYLEKLKNGEFDLGEREQILDWICQVHSHFKFGPLCLYLSVNYLDRFLSVFELPEERAWTMQLLAIACVSIAAKLEEVEVPLSEDLQIEGTQFEFEASTIQRMELVVLKTLNWRMHAITPFSFIDYFIKKINGDQIASTSTMFKATNLIIGTLKGIHFLEFKPSEIAAAVAIYAVVKNKTSGIEKAISTLTQQVQKDKVKKCVDLMKESSLLSDFGASTLMVPPSPTGVWDVASSIDMSDDDSGPSSLDDELVTRRTKMDEMNE</sequence>
<keyword evidence="4" id="KW-0131">Cell cycle</keyword>
<proteinExistence type="inferred from homology"/>
<evidence type="ECO:0000256" key="2">
    <source>
        <dbReference type="ARBA" id="ARBA00022618"/>
    </source>
</evidence>
<dbReference type="InterPro" id="IPR004367">
    <property type="entry name" value="Cyclin_C-dom"/>
</dbReference>
<evidence type="ECO:0000313" key="10">
    <source>
        <dbReference type="Proteomes" id="UP000824120"/>
    </source>
</evidence>
<comment type="caution">
    <text evidence="9">The sequence shown here is derived from an EMBL/GenBank/DDBJ whole genome shotgun (WGS) entry which is preliminary data.</text>
</comment>
<evidence type="ECO:0000259" key="8">
    <source>
        <dbReference type="SMART" id="SM01332"/>
    </source>
</evidence>
<feature type="domain" description="Cyclin C-terminal" evidence="8">
    <location>
        <begin position="184"/>
        <end position="290"/>
    </location>
</feature>
<dbReference type="SMART" id="SM01332">
    <property type="entry name" value="Cyclin_C"/>
    <property type="match status" value="1"/>
</dbReference>
<dbReference type="PROSITE" id="PS00292">
    <property type="entry name" value="CYCLINS"/>
    <property type="match status" value="1"/>
</dbReference>
<reference evidence="9 10" key="1">
    <citation type="submission" date="2020-09" db="EMBL/GenBank/DDBJ databases">
        <title>De no assembly of potato wild relative species, Solanum commersonii.</title>
        <authorList>
            <person name="Cho K."/>
        </authorList>
    </citation>
    <scope>NUCLEOTIDE SEQUENCE [LARGE SCALE GENOMIC DNA]</scope>
    <source>
        <strain evidence="9">LZ3.2</strain>
        <tissue evidence="9">Leaf</tissue>
    </source>
</reference>
<dbReference type="Pfam" id="PF02984">
    <property type="entry name" value="Cyclin_C"/>
    <property type="match status" value="1"/>
</dbReference>
<dbReference type="GO" id="GO:0051301">
    <property type="term" value="P:cell division"/>
    <property type="evidence" value="ECO:0007669"/>
    <property type="project" value="UniProtKB-KW"/>
</dbReference>
<dbReference type="InterPro" id="IPR006671">
    <property type="entry name" value="Cyclin_N"/>
</dbReference>
<comment type="similarity">
    <text evidence="1">Belongs to the cyclin family. Cyclin D subfamily.</text>
</comment>
<dbReference type="EMBL" id="JACXVP010000012">
    <property type="protein sequence ID" value="KAG5573356.1"/>
    <property type="molecule type" value="Genomic_DNA"/>
</dbReference>
<organism evidence="9 10">
    <name type="scientific">Solanum commersonii</name>
    <name type="common">Commerson's wild potato</name>
    <name type="synonym">Commerson's nightshade</name>
    <dbReference type="NCBI Taxonomy" id="4109"/>
    <lineage>
        <taxon>Eukaryota</taxon>
        <taxon>Viridiplantae</taxon>
        <taxon>Streptophyta</taxon>
        <taxon>Embryophyta</taxon>
        <taxon>Tracheophyta</taxon>
        <taxon>Spermatophyta</taxon>
        <taxon>Magnoliopsida</taxon>
        <taxon>eudicotyledons</taxon>
        <taxon>Gunneridae</taxon>
        <taxon>Pentapetalae</taxon>
        <taxon>asterids</taxon>
        <taxon>lamiids</taxon>
        <taxon>Solanales</taxon>
        <taxon>Solanaceae</taxon>
        <taxon>Solanoideae</taxon>
        <taxon>Solaneae</taxon>
        <taxon>Solanum</taxon>
    </lineage>
</organism>
<accession>A0A9J5WDJ0</accession>
<evidence type="ECO:0008006" key="11">
    <source>
        <dbReference type="Google" id="ProtNLM"/>
    </source>
</evidence>
<dbReference type="FunFam" id="1.10.472.10:FF:000040">
    <property type="entry name" value="D6-type cyclin"/>
    <property type="match status" value="1"/>
</dbReference>
<evidence type="ECO:0000256" key="5">
    <source>
        <dbReference type="RuleBase" id="RU000383"/>
    </source>
</evidence>
<feature type="compositionally biased region" description="Basic and acidic residues" evidence="6">
    <location>
        <begin position="318"/>
        <end position="330"/>
    </location>
</feature>
<dbReference type="PANTHER" id="PTHR10177">
    <property type="entry name" value="CYCLINS"/>
    <property type="match status" value="1"/>
</dbReference>
<dbReference type="Pfam" id="PF00134">
    <property type="entry name" value="Cyclin_N"/>
    <property type="match status" value="1"/>
</dbReference>
<evidence type="ECO:0000259" key="7">
    <source>
        <dbReference type="SMART" id="SM00385"/>
    </source>
</evidence>
<dbReference type="SMART" id="SM00385">
    <property type="entry name" value="CYCLIN"/>
    <property type="match status" value="1"/>
</dbReference>
<dbReference type="InterPro" id="IPR039361">
    <property type="entry name" value="Cyclin"/>
</dbReference>
<dbReference type="CDD" id="cd20543">
    <property type="entry name" value="CYCLIN_AtCycD-like_rpt1"/>
    <property type="match status" value="1"/>
</dbReference>
<evidence type="ECO:0000256" key="3">
    <source>
        <dbReference type="ARBA" id="ARBA00023127"/>
    </source>
</evidence>
<dbReference type="AlphaFoldDB" id="A0A9J5WDJ0"/>
<feature type="domain" description="Cyclin-like" evidence="7">
    <location>
        <begin position="87"/>
        <end position="175"/>
    </location>
</feature>
<dbReference type="CDD" id="cd20544">
    <property type="entry name" value="CYCLIN_AtCycD-like_rpt2"/>
    <property type="match status" value="1"/>
</dbReference>
<dbReference type="InterPro" id="IPR013763">
    <property type="entry name" value="Cyclin-like_dom"/>
</dbReference>
<dbReference type="InterPro" id="IPR048258">
    <property type="entry name" value="Cyclins_cyclin-box"/>
</dbReference>
<feature type="compositionally biased region" description="Acidic residues" evidence="6">
    <location>
        <begin position="304"/>
        <end position="317"/>
    </location>
</feature>
<dbReference type="Gene3D" id="1.10.472.10">
    <property type="entry name" value="Cyclin-like"/>
    <property type="match status" value="2"/>
</dbReference>
<keyword evidence="2" id="KW-0132">Cell division</keyword>
<name>A0A9J5WDJ0_SOLCO</name>
<protein>
    <recommendedName>
        <fullName evidence="11">Cyclin D2.1 protein</fullName>
    </recommendedName>
</protein>
<evidence type="ECO:0000256" key="1">
    <source>
        <dbReference type="ARBA" id="ARBA00009065"/>
    </source>
</evidence>
<keyword evidence="10" id="KW-1185">Reference proteome</keyword>
<dbReference type="OrthoDB" id="5590282at2759"/>
<keyword evidence="3 5" id="KW-0195">Cyclin</keyword>
<dbReference type="FunFam" id="1.10.472.10:FF:000060">
    <property type="entry name" value="D6-type cyclin"/>
    <property type="match status" value="1"/>
</dbReference>
<dbReference type="Proteomes" id="UP000824120">
    <property type="component" value="Chromosome 12"/>
</dbReference>
<dbReference type="SUPFAM" id="SSF47954">
    <property type="entry name" value="Cyclin-like"/>
    <property type="match status" value="2"/>
</dbReference>